<dbReference type="Proteomes" id="UP000618986">
    <property type="component" value="Unassembled WGS sequence"/>
</dbReference>
<protein>
    <recommendedName>
        <fullName evidence="1">DUF4240 domain-containing protein</fullName>
    </recommendedName>
</protein>
<accession>A0ABR6MBM0</accession>
<dbReference type="RefSeq" id="WP_184684029.1">
    <property type="nucleotide sequence ID" value="NZ_JACHJC010000001.1"/>
</dbReference>
<dbReference type="InterPro" id="IPR025334">
    <property type="entry name" value="DUF4240"/>
</dbReference>
<sequence>MDRETFWEIVERARRAAGRETVTAEGADAVARHLVAELSALSPAAIVAFEQAYDDVNLEGWRWDLWAAAYLMRGGCSDDGFDYFRGWLVAQGRAVWERAVADPDSLAGAGVDPDDDAVECEAVLSAAGDAYAQATGGGTDAFWEALDAADRAAPGRTPTDPAGDDFDFDFDDDEQMRAHLPRLTAIYRPVE</sequence>
<dbReference type="EMBL" id="JACHJC010000001">
    <property type="protein sequence ID" value="MBB5112769.1"/>
    <property type="molecule type" value="Genomic_DNA"/>
</dbReference>
<name>A0ABR6MBM0_MICEC</name>
<dbReference type="GeneID" id="300293190"/>
<reference evidence="2 3" key="1">
    <citation type="submission" date="2020-08" db="EMBL/GenBank/DDBJ databases">
        <title>Sequencing the genomes of 1000 actinobacteria strains.</title>
        <authorList>
            <person name="Klenk H.-P."/>
        </authorList>
    </citation>
    <scope>NUCLEOTIDE SEQUENCE [LARGE SCALE GENOMIC DNA]</scope>
    <source>
        <strain evidence="2 3">DSM 43036</strain>
    </source>
</reference>
<evidence type="ECO:0000313" key="3">
    <source>
        <dbReference type="Proteomes" id="UP000618986"/>
    </source>
</evidence>
<evidence type="ECO:0000313" key="2">
    <source>
        <dbReference type="EMBL" id="MBB5112769.1"/>
    </source>
</evidence>
<gene>
    <name evidence="2" type="ORF">FHU28_002608</name>
</gene>
<comment type="caution">
    <text evidence="2">The sequence shown here is derived from an EMBL/GenBank/DDBJ whole genome shotgun (WGS) entry which is preliminary data.</text>
</comment>
<proteinExistence type="predicted"/>
<dbReference type="Pfam" id="PF14024">
    <property type="entry name" value="DUF4240"/>
    <property type="match status" value="1"/>
</dbReference>
<keyword evidence="3" id="KW-1185">Reference proteome</keyword>
<feature type="domain" description="DUF4240" evidence="1">
    <location>
        <begin position="1"/>
        <end position="133"/>
    </location>
</feature>
<organism evidence="2 3">
    <name type="scientific">Micromonospora echinospora</name>
    <name type="common">Micromonospora purpurea</name>
    <dbReference type="NCBI Taxonomy" id="1877"/>
    <lineage>
        <taxon>Bacteria</taxon>
        <taxon>Bacillati</taxon>
        <taxon>Actinomycetota</taxon>
        <taxon>Actinomycetes</taxon>
        <taxon>Micromonosporales</taxon>
        <taxon>Micromonosporaceae</taxon>
        <taxon>Micromonospora</taxon>
    </lineage>
</organism>
<evidence type="ECO:0000259" key="1">
    <source>
        <dbReference type="Pfam" id="PF14024"/>
    </source>
</evidence>